<comment type="similarity">
    <text evidence="2">Belongs to the major facilitator superfamily. TCR/Tet family.</text>
</comment>
<dbReference type="GO" id="GO:0005886">
    <property type="term" value="C:plasma membrane"/>
    <property type="evidence" value="ECO:0007669"/>
    <property type="project" value="TreeGrafter"/>
</dbReference>
<feature type="transmembrane region" description="Helical" evidence="7">
    <location>
        <begin position="418"/>
        <end position="438"/>
    </location>
</feature>
<evidence type="ECO:0000313" key="9">
    <source>
        <dbReference type="EMBL" id="OAA36881.1"/>
    </source>
</evidence>
<protein>
    <submittedName>
        <fullName evidence="9">Major facilitator superfamily domain, general substrate transporter</fullName>
    </submittedName>
</protein>
<feature type="transmembrane region" description="Helical" evidence="7">
    <location>
        <begin position="329"/>
        <end position="351"/>
    </location>
</feature>
<feature type="transmembrane region" description="Helical" evidence="7">
    <location>
        <begin position="63"/>
        <end position="89"/>
    </location>
</feature>
<dbReference type="AlphaFoldDB" id="A0A166YGL3"/>
<dbReference type="InterPro" id="IPR011701">
    <property type="entry name" value="MFS"/>
</dbReference>
<evidence type="ECO:0000256" key="3">
    <source>
        <dbReference type="ARBA" id="ARBA00022692"/>
    </source>
</evidence>
<dbReference type="PANTHER" id="PTHR23501">
    <property type="entry name" value="MAJOR FACILITATOR SUPERFAMILY"/>
    <property type="match status" value="1"/>
</dbReference>
<gene>
    <name evidence="9" type="ORF">NOR_07401</name>
</gene>
<feature type="transmembrane region" description="Helical" evidence="7">
    <location>
        <begin position="525"/>
        <end position="546"/>
    </location>
</feature>
<evidence type="ECO:0000256" key="7">
    <source>
        <dbReference type="SAM" id="Phobius"/>
    </source>
</evidence>
<organism evidence="9 10">
    <name type="scientific">Metarhizium rileyi (strain RCEF 4871)</name>
    <name type="common">Nomuraea rileyi</name>
    <dbReference type="NCBI Taxonomy" id="1649241"/>
    <lineage>
        <taxon>Eukaryota</taxon>
        <taxon>Fungi</taxon>
        <taxon>Dikarya</taxon>
        <taxon>Ascomycota</taxon>
        <taxon>Pezizomycotina</taxon>
        <taxon>Sordariomycetes</taxon>
        <taxon>Hypocreomycetidae</taxon>
        <taxon>Hypocreales</taxon>
        <taxon>Clavicipitaceae</taxon>
        <taxon>Metarhizium</taxon>
    </lineage>
</organism>
<evidence type="ECO:0000256" key="5">
    <source>
        <dbReference type="ARBA" id="ARBA00023136"/>
    </source>
</evidence>
<dbReference type="OMA" id="VGWYIGA"/>
<evidence type="ECO:0000256" key="6">
    <source>
        <dbReference type="SAM" id="MobiDB-lite"/>
    </source>
</evidence>
<feature type="transmembrane region" description="Helical" evidence="7">
    <location>
        <begin position="130"/>
        <end position="150"/>
    </location>
</feature>
<dbReference type="InterPro" id="IPR036259">
    <property type="entry name" value="MFS_trans_sf"/>
</dbReference>
<dbReference type="Gene3D" id="1.20.1250.20">
    <property type="entry name" value="MFS general substrate transporter like domains"/>
    <property type="match status" value="1"/>
</dbReference>
<dbReference type="PRINTS" id="PR01036">
    <property type="entry name" value="TCRTETB"/>
</dbReference>
<feature type="transmembrane region" description="Helical" evidence="7">
    <location>
        <begin position="450"/>
        <end position="475"/>
    </location>
</feature>
<feature type="transmembrane region" description="Helical" evidence="7">
    <location>
        <begin position="156"/>
        <end position="181"/>
    </location>
</feature>
<sequence length="570" mass="61418">MSRKTDSFASEQKMSTEKDALSDLEANRRVEPDREPSAPHDTVSQPTDNAEDGETQWLQGFPLVVIMMALTIVSYLMLLDVSIVSTALPKITNEFNSLPDIGWYAAAYQLASAALQPLSGKVYTHFTAKWTLLGYFFIFEIGSLVCALATSSDMLIVGRALAGMGSSGISTGCVTIMAGIAPLHKRSFLLGIMMGIGQFGLASGPLVGGALSEYTTWRWCFWINLPIGAVVALLVVFIRIPDSSSKEPPMRVLRTLHKTLDLVGVAGLAGSVTMLLLAVQFGGNEHPWNSATIIGLFCGAGLTFLLWVAWTLRMGENALIPLGWLKKRVMWTSCITFGLTMGSLLTTSYFLPVYFQGVLGASPLMSGVQVLPNIIPQLLMVSKMGYYIPSSLLGAALFSIGAGLISTYSPTTPLAKRIGYQVLLGSGYGFALQMPILAVQNSIQLRQLPIAMGILMFCSQISGSLLVTFGNTIFYNSLRTLIPKYAPSVDPLIVVSAGATQFREIVPQSALDNVLIAYAKSVDRVYYLGVGCGVATFVSAWGMGWVDIRKTKKPEASTTEESQMQGPKSS</sequence>
<dbReference type="CDD" id="cd17502">
    <property type="entry name" value="MFS_Azr1_MDR_like"/>
    <property type="match status" value="1"/>
</dbReference>
<feature type="transmembrane region" description="Helical" evidence="7">
    <location>
        <begin position="288"/>
        <end position="308"/>
    </location>
</feature>
<dbReference type="OrthoDB" id="10021397at2759"/>
<evidence type="ECO:0000256" key="2">
    <source>
        <dbReference type="ARBA" id="ARBA00007520"/>
    </source>
</evidence>
<keyword evidence="5 7" id="KW-0472">Membrane</keyword>
<dbReference type="EMBL" id="AZHC01000033">
    <property type="protein sequence ID" value="OAA36881.1"/>
    <property type="molecule type" value="Genomic_DNA"/>
</dbReference>
<comment type="subcellular location">
    <subcellularLocation>
        <location evidence="1">Membrane</location>
        <topology evidence="1">Multi-pass membrane protein</topology>
    </subcellularLocation>
</comment>
<feature type="transmembrane region" description="Helical" evidence="7">
    <location>
        <begin position="387"/>
        <end position="406"/>
    </location>
</feature>
<proteinExistence type="inferred from homology"/>
<feature type="transmembrane region" description="Helical" evidence="7">
    <location>
        <begin position="259"/>
        <end position="282"/>
    </location>
</feature>
<feature type="transmembrane region" description="Helical" evidence="7">
    <location>
        <begin position="188"/>
        <end position="207"/>
    </location>
</feature>
<reference evidence="9 10" key="1">
    <citation type="journal article" date="2016" name="Genome Biol. Evol.">
        <title>Divergent and convergent evolution of fungal pathogenicity.</title>
        <authorList>
            <person name="Shang Y."/>
            <person name="Xiao G."/>
            <person name="Zheng P."/>
            <person name="Cen K."/>
            <person name="Zhan S."/>
            <person name="Wang C."/>
        </authorList>
    </citation>
    <scope>NUCLEOTIDE SEQUENCE [LARGE SCALE GENOMIC DNA]</scope>
    <source>
        <strain evidence="9 10">RCEF 4871</strain>
    </source>
</reference>
<dbReference type="Proteomes" id="UP000243498">
    <property type="component" value="Unassembled WGS sequence"/>
</dbReference>
<dbReference type="InterPro" id="IPR020846">
    <property type="entry name" value="MFS_dom"/>
</dbReference>
<dbReference type="Pfam" id="PF07690">
    <property type="entry name" value="MFS_1"/>
    <property type="match status" value="1"/>
</dbReference>
<evidence type="ECO:0000256" key="1">
    <source>
        <dbReference type="ARBA" id="ARBA00004141"/>
    </source>
</evidence>
<feature type="domain" description="Major facilitator superfamily (MFS) profile" evidence="8">
    <location>
        <begin position="66"/>
        <end position="503"/>
    </location>
</feature>
<keyword evidence="4 7" id="KW-1133">Transmembrane helix</keyword>
<evidence type="ECO:0000259" key="8">
    <source>
        <dbReference type="PROSITE" id="PS50850"/>
    </source>
</evidence>
<keyword evidence="10" id="KW-1185">Reference proteome</keyword>
<keyword evidence="3 7" id="KW-0812">Transmembrane</keyword>
<evidence type="ECO:0000313" key="10">
    <source>
        <dbReference type="Proteomes" id="UP000243498"/>
    </source>
</evidence>
<comment type="caution">
    <text evidence="9">The sequence shown here is derived from an EMBL/GenBank/DDBJ whole genome shotgun (WGS) entry which is preliminary data.</text>
</comment>
<dbReference type="PANTHER" id="PTHR23501:SF193">
    <property type="entry name" value="MULTIDRUG TRANSPORTER, PUTATIVE (AFU_ORTHOLOGUE AFUA_8G00940)-RELATED"/>
    <property type="match status" value="1"/>
</dbReference>
<name>A0A166YGL3_METRR</name>
<feature type="transmembrane region" description="Helical" evidence="7">
    <location>
        <begin position="219"/>
        <end position="238"/>
    </location>
</feature>
<accession>A0A166YGL3</accession>
<feature type="region of interest" description="Disordered" evidence="6">
    <location>
        <begin position="1"/>
        <end position="51"/>
    </location>
</feature>
<dbReference type="SUPFAM" id="SSF103473">
    <property type="entry name" value="MFS general substrate transporter"/>
    <property type="match status" value="2"/>
</dbReference>
<dbReference type="GO" id="GO:0022857">
    <property type="term" value="F:transmembrane transporter activity"/>
    <property type="evidence" value="ECO:0007669"/>
    <property type="project" value="InterPro"/>
</dbReference>
<feature type="compositionally biased region" description="Basic and acidic residues" evidence="6">
    <location>
        <begin position="14"/>
        <end position="38"/>
    </location>
</feature>
<dbReference type="PROSITE" id="PS50850">
    <property type="entry name" value="MFS"/>
    <property type="match status" value="1"/>
</dbReference>
<evidence type="ECO:0000256" key="4">
    <source>
        <dbReference type="ARBA" id="ARBA00022989"/>
    </source>
</evidence>